<comment type="caution">
    <text evidence="1">The sequence shown here is derived from an EMBL/GenBank/DDBJ whole genome shotgun (WGS) entry which is preliminary data.</text>
</comment>
<evidence type="ECO:0000313" key="1">
    <source>
        <dbReference type="EMBL" id="KAJ1095744.1"/>
    </source>
</evidence>
<reference evidence="1" key="1">
    <citation type="journal article" date="2022" name="bioRxiv">
        <title>Sequencing and chromosome-scale assembly of the giantPleurodeles waltlgenome.</title>
        <authorList>
            <person name="Brown T."/>
            <person name="Elewa A."/>
            <person name="Iarovenko S."/>
            <person name="Subramanian E."/>
            <person name="Araus A.J."/>
            <person name="Petzold A."/>
            <person name="Susuki M."/>
            <person name="Suzuki K.-i.T."/>
            <person name="Hayashi T."/>
            <person name="Toyoda A."/>
            <person name="Oliveira C."/>
            <person name="Osipova E."/>
            <person name="Leigh N.D."/>
            <person name="Simon A."/>
            <person name="Yun M.H."/>
        </authorList>
    </citation>
    <scope>NUCLEOTIDE SEQUENCE</scope>
    <source>
        <strain evidence="1">20211129_DDA</strain>
        <tissue evidence="1">Liver</tissue>
    </source>
</reference>
<dbReference type="AlphaFoldDB" id="A0AAV7LY61"/>
<gene>
    <name evidence="1" type="ORF">NDU88_000900</name>
</gene>
<organism evidence="1 2">
    <name type="scientific">Pleurodeles waltl</name>
    <name type="common">Iberian ribbed newt</name>
    <dbReference type="NCBI Taxonomy" id="8319"/>
    <lineage>
        <taxon>Eukaryota</taxon>
        <taxon>Metazoa</taxon>
        <taxon>Chordata</taxon>
        <taxon>Craniata</taxon>
        <taxon>Vertebrata</taxon>
        <taxon>Euteleostomi</taxon>
        <taxon>Amphibia</taxon>
        <taxon>Batrachia</taxon>
        <taxon>Caudata</taxon>
        <taxon>Salamandroidea</taxon>
        <taxon>Salamandridae</taxon>
        <taxon>Pleurodelinae</taxon>
        <taxon>Pleurodeles</taxon>
    </lineage>
</organism>
<accession>A0AAV7LY61</accession>
<sequence length="94" mass="10899">MRSVGRGCLRRAWPGALHCGLQEMPSLQGEQCRRAWAQTGVVWSLCKLRGCRAGKRCWKARLANQKQTVYLGELDWQLHETWRMLSKFVVPLEE</sequence>
<dbReference type="Proteomes" id="UP001066276">
    <property type="component" value="Chromosome 10"/>
</dbReference>
<dbReference type="EMBL" id="JANPWB010000014">
    <property type="protein sequence ID" value="KAJ1095744.1"/>
    <property type="molecule type" value="Genomic_DNA"/>
</dbReference>
<proteinExistence type="predicted"/>
<name>A0AAV7LY61_PLEWA</name>
<protein>
    <submittedName>
        <fullName evidence="1">Uncharacterized protein</fullName>
    </submittedName>
</protein>
<keyword evidence="2" id="KW-1185">Reference proteome</keyword>
<evidence type="ECO:0000313" key="2">
    <source>
        <dbReference type="Proteomes" id="UP001066276"/>
    </source>
</evidence>